<keyword evidence="1" id="KW-0472">Membrane</keyword>
<keyword evidence="1" id="KW-0812">Transmembrane</keyword>
<name>A0A1E3PR88_9ASCO</name>
<dbReference type="EMBL" id="KV454407">
    <property type="protein sequence ID" value="ODQ67462.1"/>
    <property type="molecule type" value="Genomic_DNA"/>
</dbReference>
<feature type="transmembrane region" description="Helical" evidence="1">
    <location>
        <begin position="12"/>
        <end position="33"/>
    </location>
</feature>
<evidence type="ECO:0000256" key="1">
    <source>
        <dbReference type="SAM" id="Phobius"/>
    </source>
</evidence>
<accession>A0A1E3PR88</accession>
<gene>
    <name evidence="2" type="ORF">NADFUDRAFT_64588</name>
</gene>
<keyword evidence="3" id="KW-1185">Reference proteome</keyword>
<evidence type="ECO:0000313" key="2">
    <source>
        <dbReference type="EMBL" id="ODQ67462.1"/>
    </source>
</evidence>
<sequence>MDIPSNPILDDAWLKFIHLTINAFGFFVAGFGFQQFLGALSAIYDLAPSVHEISYRLGNVITVFAFMMYHVFDNHGWIHGHFFIRNSFYISLMLAYVAVLLFLMVRYRNRLHLSLPTNE</sequence>
<dbReference type="Proteomes" id="UP000095009">
    <property type="component" value="Unassembled WGS sequence"/>
</dbReference>
<proteinExistence type="predicted"/>
<evidence type="ECO:0000313" key="3">
    <source>
        <dbReference type="Proteomes" id="UP000095009"/>
    </source>
</evidence>
<organism evidence="2 3">
    <name type="scientific">Nadsonia fulvescens var. elongata DSM 6958</name>
    <dbReference type="NCBI Taxonomy" id="857566"/>
    <lineage>
        <taxon>Eukaryota</taxon>
        <taxon>Fungi</taxon>
        <taxon>Dikarya</taxon>
        <taxon>Ascomycota</taxon>
        <taxon>Saccharomycotina</taxon>
        <taxon>Dipodascomycetes</taxon>
        <taxon>Dipodascales</taxon>
        <taxon>Dipodascales incertae sedis</taxon>
        <taxon>Nadsonia</taxon>
    </lineage>
</organism>
<protein>
    <submittedName>
        <fullName evidence="2">Uncharacterized protein</fullName>
    </submittedName>
</protein>
<reference evidence="2 3" key="1">
    <citation type="journal article" date="2016" name="Proc. Natl. Acad. Sci. U.S.A.">
        <title>Comparative genomics of biotechnologically important yeasts.</title>
        <authorList>
            <person name="Riley R."/>
            <person name="Haridas S."/>
            <person name="Wolfe K.H."/>
            <person name="Lopes M.R."/>
            <person name="Hittinger C.T."/>
            <person name="Goeker M."/>
            <person name="Salamov A.A."/>
            <person name="Wisecaver J.H."/>
            <person name="Long T.M."/>
            <person name="Calvey C.H."/>
            <person name="Aerts A.L."/>
            <person name="Barry K.W."/>
            <person name="Choi C."/>
            <person name="Clum A."/>
            <person name="Coughlan A.Y."/>
            <person name="Deshpande S."/>
            <person name="Douglass A.P."/>
            <person name="Hanson S.J."/>
            <person name="Klenk H.-P."/>
            <person name="LaButti K.M."/>
            <person name="Lapidus A."/>
            <person name="Lindquist E.A."/>
            <person name="Lipzen A.M."/>
            <person name="Meier-Kolthoff J.P."/>
            <person name="Ohm R.A."/>
            <person name="Otillar R.P."/>
            <person name="Pangilinan J.L."/>
            <person name="Peng Y."/>
            <person name="Rokas A."/>
            <person name="Rosa C.A."/>
            <person name="Scheuner C."/>
            <person name="Sibirny A.A."/>
            <person name="Slot J.C."/>
            <person name="Stielow J.B."/>
            <person name="Sun H."/>
            <person name="Kurtzman C.P."/>
            <person name="Blackwell M."/>
            <person name="Grigoriev I.V."/>
            <person name="Jeffries T.W."/>
        </authorList>
    </citation>
    <scope>NUCLEOTIDE SEQUENCE [LARGE SCALE GENOMIC DNA]</scope>
    <source>
        <strain evidence="2 3">DSM 6958</strain>
    </source>
</reference>
<keyword evidence="1" id="KW-1133">Transmembrane helix</keyword>
<feature type="transmembrane region" description="Helical" evidence="1">
    <location>
        <begin position="53"/>
        <end position="72"/>
    </location>
</feature>
<dbReference type="OrthoDB" id="10028364at2759"/>
<dbReference type="AlphaFoldDB" id="A0A1E3PR88"/>
<feature type="transmembrane region" description="Helical" evidence="1">
    <location>
        <begin position="87"/>
        <end position="105"/>
    </location>
</feature>